<feature type="domain" description="DET1- and DDB1-associated protein 1" evidence="3">
    <location>
        <begin position="86"/>
        <end position="120"/>
    </location>
</feature>
<protein>
    <recommendedName>
        <fullName evidence="3">DET1- and DDB1-associated protein 1 domain-containing protein</fullName>
    </recommendedName>
</protein>
<feature type="compositionally biased region" description="Basic and acidic residues" evidence="2">
    <location>
        <begin position="119"/>
        <end position="130"/>
    </location>
</feature>
<gene>
    <name evidence="4" type="ORF">NCGR_LOCUS37555</name>
</gene>
<dbReference type="GO" id="GO:0032436">
    <property type="term" value="P:positive regulation of proteasomal ubiquitin-dependent protein catabolic process"/>
    <property type="evidence" value="ECO:0007669"/>
    <property type="project" value="TreeGrafter"/>
</dbReference>
<evidence type="ECO:0000256" key="2">
    <source>
        <dbReference type="SAM" id="MobiDB-lite"/>
    </source>
</evidence>
<dbReference type="PANTHER" id="PTHR31879:SF2">
    <property type="entry name" value="DET1- AND DDB1-ASSOCIATED PROTEIN 1"/>
    <property type="match status" value="1"/>
</dbReference>
<dbReference type="AlphaFoldDB" id="A0A811QD57"/>
<comment type="caution">
    <text evidence="4">The sequence shown here is derived from an EMBL/GenBank/DDBJ whole genome shotgun (WGS) entry which is preliminary data.</text>
</comment>
<feature type="compositionally biased region" description="Gly residues" evidence="2">
    <location>
        <begin position="1"/>
        <end position="20"/>
    </location>
</feature>
<dbReference type="Pfam" id="PF10172">
    <property type="entry name" value="DDA1"/>
    <property type="match status" value="1"/>
</dbReference>
<dbReference type="GO" id="GO:0080008">
    <property type="term" value="C:Cul4-RING E3 ubiquitin ligase complex"/>
    <property type="evidence" value="ECO:0007669"/>
    <property type="project" value="TreeGrafter"/>
</dbReference>
<keyword evidence="5" id="KW-1185">Reference proteome</keyword>
<sequence length="143" mass="14680">MATEEGSGGGGGGGGGGAGAGEKKSSQAPAKPGAGGAGKFLAGLPSLGNFSSGSSSSNLVQTLTLKTPLLYICTFFARWRGEGGFRVYVCEHSTDPPEGQVIKTDSTNILIRHLQLNKQKSEGKDADSRTPGENNRGKRLQNV</sequence>
<name>A0A811QD57_9POAL</name>
<dbReference type="PANTHER" id="PTHR31879">
    <property type="entry name" value="DET1- AND DDB1-ASSOCIATED PROTEIN 1"/>
    <property type="match status" value="1"/>
</dbReference>
<feature type="region of interest" description="Disordered" evidence="2">
    <location>
        <begin position="117"/>
        <end position="143"/>
    </location>
</feature>
<dbReference type="InterPro" id="IPR033575">
    <property type="entry name" value="DDA1-like"/>
</dbReference>
<evidence type="ECO:0000256" key="1">
    <source>
        <dbReference type="ARBA" id="ARBA00008042"/>
    </source>
</evidence>
<organism evidence="4 5">
    <name type="scientific">Miscanthus lutarioriparius</name>
    <dbReference type="NCBI Taxonomy" id="422564"/>
    <lineage>
        <taxon>Eukaryota</taxon>
        <taxon>Viridiplantae</taxon>
        <taxon>Streptophyta</taxon>
        <taxon>Embryophyta</taxon>
        <taxon>Tracheophyta</taxon>
        <taxon>Spermatophyta</taxon>
        <taxon>Magnoliopsida</taxon>
        <taxon>Liliopsida</taxon>
        <taxon>Poales</taxon>
        <taxon>Poaceae</taxon>
        <taxon>PACMAD clade</taxon>
        <taxon>Panicoideae</taxon>
        <taxon>Andropogonodae</taxon>
        <taxon>Andropogoneae</taxon>
        <taxon>Saccharinae</taxon>
        <taxon>Miscanthus</taxon>
    </lineage>
</organism>
<proteinExistence type="inferred from homology"/>
<comment type="similarity">
    <text evidence="1">Belongs to the DDA1 family.</text>
</comment>
<accession>A0A811QD57</accession>
<evidence type="ECO:0000259" key="3">
    <source>
        <dbReference type="Pfam" id="PF10172"/>
    </source>
</evidence>
<reference evidence="4" key="1">
    <citation type="submission" date="2020-10" db="EMBL/GenBank/DDBJ databases">
        <authorList>
            <person name="Han B."/>
            <person name="Lu T."/>
            <person name="Zhao Q."/>
            <person name="Huang X."/>
            <person name="Zhao Y."/>
        </authorList>
    </citation>
    <scope>NUCLEOTIDE SEQUENCE</scope>
</reference>
<evidence type="ECO:0000313" key="5">
    <source>
        <dbReference type="Proteomes" id="UP000604825"/>
    </source>
</evidence>
<dbReference type="InterPro" id="IPR018276">
    <property type="entry name" value="DDA1_dom"/>
</dbReference>
<evidence type="ECO:0000313" key="4">
    <source>
        <dbReference type="EMBL" id="CAD6253939.1"/>
    </source>
</evidence>
<dbReference type="Proteomes" id="UP000604825">
    <property type="component" value="Unassembled WGS sequence"/>
</dbReference>
<dbReference type="OrthoDB" id="445357at2759"/>
<dbReference type="EMBL" id="CAJGYO010000009">
    <property type="protein sequence ID" value="CAD6253939.1"/>
    <property type="molecule type" value="Genomic_DNA"/>
</dbReference>
<feature type="region of interest" description="Disordered" evidence="2">
    <location>
        <begin position="1"/>
        <end position="38"/>
    </location>
</feature>